<gene>
    <name evidence="3" type="ORF">BIFANG_03267</name>
</gene>
<sequence>MSARKSHSDPFGDALGRARQWASRLSRQGKATMRMVDPFGATSDPRPDKNRFHAGSDSTAPAQSHDASNTGAHNQPAQRIIDQFAEHAVRLGPLVKRHMFDFDEVPGKLTLGWAQLPSTTYQGNVFSLGLFAGRDRFAQIAVADGKGRVFVGNEIGMDPQGIEPRFIFSKERHDYGGVVGRDMTGRMTWLAAWSRKDGRYRLEQMRRNLPGTMRENLEYRDAIAIAFFAAYMLPQMSGALIGFGAGNIFRRLNREAPIGAIRRSVRDMLEARARNMRVSGLEDHFAELMREAGALDEIPGLEAKHGAEPLHLYTSSYSGAYFFNWDSSLALAPALRALAIEGNLNRFAMVSSWLEHNSRLGLEPTEETVTREQAAAIDMNLLKNPALLALGVDHAPEPGHSSMQILFDTARKASKETGKPADSEWVYRQTMSLLVRSLRLPYRFDAALRSDLARGSVAVGFTTAGVSMMPATRYDEQSGQWVTLRDRERAALSADYNLRVGLMLALLSFGACDTVQEVSLHVDSLGLEEAVAEQDTAIEAMMSEALSAFERMHTGDMGPTGSKAEPKDGDMHGDPSRTAARSIAEMGADSFMPPVGAPHDESDADAGDASMEQRFEDLVKGIDIDETTFADPGEQPAGFKSDDDGNQDDPMNVLRRNPTVRTLATVRFTRNEFLERIRQDGLEHPQDTYRMFNATIDVDENGGLKQIVPDFDLRDRGFAPAGSQEEPEMADHEFTPEAAQALGARNAFGLSIQRVDVMQRADSEFHRLASDTAMPSVAKAQEATRIIDTIADPELSEQSAAIAGALIDGRDTPTVKLDLATQLDNERARMHDMLFSGQPDQACESAENLLKRMDALYAQGDGVPRYFNSYAERVVYNRLFATPDEHTVLIPDNLFYMHMEMADMYAQLRGTKEALPHLNAMVAYAPSYPLAHLKLAVQLARDEDWDSARAACLNALLVALDRDDAAFAYYRLAYAEWMQDRFDTAAAAYIMSNHIAPGKIMTLEEELRELVSRADSQCILVPENVQEAAMVLKHHGLPVWPDTEAAGIVRQAVRITVDEGLFVPARTLAVAAARMNDTESNGIDVVQAQFIRSLSE</sequence>
<dbReference type="RefSeq" id="WP_003826908.1">
    <property type="nucleotide sequence ID" value="NZ_AP012322.1"/>
</dbReference>
<dbReference type="Gene3D" id="1.25.40.10">
    <property type="entry name" value="Tetratricopeptide repeat domain"/>
    <property type="match status" value="1"/>
</dbReference>
<dbReference type="HOGENOM" id="CLU_283236_0_0_11"/>
<name>C4FG02_9BIFI</name>
<dbReference type="AlphaFoldDB" id="C4FG02"/>
<dbReference type="InterPro" id="IPR011990">
    <property type="entry name" value="TPR-like_helical_dom_sf"/>
</dbReference>
<reference evidence="3" key="1">
    <citation type="submission" date="2009-04" db="EMBL/GenBank/DDBJ databases">
        <authorList>
            <person name="Weinstock G."/>
            <person name="Sodergren E."/>
            <person name="Clifton S."/>
            <person name="Fulton L."/>
            <person name="Fulton B."/>
            <person name="Courtney L."/>
            <person name="Fronick C."/>
            <person name="Harrison M."/>
            <person name="Strong C."/>
            <person name="Farmer C."/>
            <person name="Delahaunty K."/>
            <person name="Markovic C."/>
            <person name="Hall O."/>
            <person name="Minx P."/>
            <person name="Tomlinson C."/>
            <person name="Mitreva M."/>
            <person name="Nelson J."/>
            <person name="Hou S."/>
            <person name="Wollam A."/>
            <person name="Pepin K.H."/>
            <person name="Johnson M."/>
            <person name="Bhonagiri V."/>
            <person name="Nash W.E."/>
            <person name="Warren W."/>
            <person name="Chinwalla A."/>
            <person name="Mardis E.R."/>
            <person name="Wilson R.K."/>
        </authorList>
    </citation>
    <scope>NUCLEOTIDE SEQUENCE [LARGE SCALE GENOMIC DNA]</scope>
    <source>
        <strain evidence="3">DSM 20098</strain>
    </source>
</reference>
<keyword evidence="2" id="KW-0472">Membrane</keyword>
<keyword evidence="4" id="KW-1185">Reference proteome</keyword>
<comment type="caution">
    <text evidence="3">The sequence shown here is derived from an EMBL/GenBank/DDBJ whole genome shotgun (WGS) entry which is preliminary data.</text>
</comment>
<feature type="region of interest" description="Disordered" evidence="1">
    <location>
        <begin position="553"/>
        <end position="609"/>
    </location>
</feature>
<evidence type="ECO:0000256" key="1">
    <source>
        <dbReference type="SAM" id="MobiDB-lite"/>
    </source>
</evidence>
<proteinExistence type="predicted"/>
<feature type="region of interest" description="Disordered" evidence="1">
    <location>
        <begin position="1"/>
        <end position="75"/>
    </location>
</feature>
<keyword evidence="2" id="KW-0812">Transmembrane</keyword>
<feature type="region of interest" description="Disordered" evidence="1">
    <location>
        <begin position="627"/>
        <end position="653"/>
    </location>
</feature>
<dbReference type="SUPFAM" id="SSF48452">
    <property type="entry name" value="TPR-like"/>
    <property type="match status" value="1"/>
</dbReference>
<dbReference type="STRING" id="1683.Bang102_007945"/>
<dbReference type="eggNOG" id="COG0457">
    <property type="taxonomic scope" value="Bacteria"/>
</dbReference>
<evidence type="ECO:0000313" key="3">
    <source>
        <dbReference type="EMBL" id="EEP20698.1"/>
    </source>
</evidence>
<feature type="transmembrane region" description="Helical" evidence="2">
    <location>
        <begin position="222"/>
        <end position="245"/>
    </location>
</feature>
<dbReference type="Proteomes" id="UP000006408">
    <property type="component" value="Unassembled WGS sequence"/>
</dbReference>
<keyword evidence="2" id="KW-1133">Transmembrane helix</keyword>
<evidence type="ECO:0000256" key="2">
    <source>
        <dbReference type="SAM" id="Phobius"/>
    </source>
</evidence>
<dbReference type="GeneID" id="42865455"/>
<protein>
    <submittedName>
        <fullName evidence="3">Tetratricopeptide repeat protein</fullName>
    </submittedName>
</protein>
<dbReference type="EMBL" id="ABYS02000009">
    <property type="protein sequence ID" value="EEP20698.1"/>
    <property type="molecule type" value="Genomic_DNA"/>
</dbReference>
<feature type="compositionally biased region" description="Polar residues" evidence="1">
    <location>
        <begin position="56"/>
        <end position="75"/>
    </location>
</feature>
<evidence type="ECO:0000313" key="4">
    <source>
        <dbReference type="Proteomes" id="UP000006408"/>
    </source>
</evidence>
<dbReference type="PATRIC" id="fig|518635.7.peg.1156"/>
<accession>C4FG02</accession>
<organism evidence="3 4">
    <name type="scientific">Bifidobacterium angulatum DSM 20098 = JCM 7096</name>
    <dbReference type="NCBI Taxonomy" id="518635"/>
    <lineage>
        <taxon>Bacteria</taxon>
        <taxon>Bacillati</taxon>
        <taxon>Actinomycetota</taxon>
        <taxon>Actinomycetes</taxon>
        <taxon>Bifidobacteriales</taxon>
        <taxon>Bifidobacteriaceae</taxon>
        <taxon>Bifidobacterium</taxon>
    </lineage>
</organism>
<feature type="compositionally biased region" description="Basic and acidic residues" evidence="1">
    <location>
        <begin position="564"/>
        <end position="575"/>
    </location>
</feature>
<feature type="compositionally biased region" description="Basic and acidic residues" evidence="1">
    <location>
        <begin position="1"/>
        <end position="10"/>
    </location>
</feature>